<dbReference type="SMART" id="SM00382">
    <property type="entry name" value="AAA"/>
    <property type="match status" value="1"/>
</dbReference>
<proteinExistence type="predicted"/>
<dbReference type="EMBL" id="PDYF01000009">
    <property type="protein sequence ID" value="PHU35421.1"/>
    <property type="molecule type" value="Genomic_DNA"/>
</dbReference>
<dbReference type="InterPro" id="IPR003593">
    <property type="entry name" value="AAA+_ATPase"/>
</dbReference>
<evidence type="ECO:0000256" key="1">
    <source>
        <dbReference type="SAM" id="Coils"/>
    </source>
</evidence>
<dbReference type="InterPro" id="IPR011990">
    <property type="entry name" value="TPR-like_helical_dom_sf"/>
</dbReference>
<protein>
    <recommendedName>
        <fullName evidence="3">AAA+ ATPase domain-containing protein</fullName>
    </recommendedName>
</protein>
<dbReference type="AlphaFoldDB" id="A0A2G3DWU7"/>
<feature type="region of interest" description="Disordered" evidence="2">
    <location>
        <begin position="427"/>
        <end position="451"/>
    </location>
</feature>
<evidence type="ECO:0000259" key="3">
    <source>
        <dbReference type="SMART" id="SM00382"/>
    </source>
</evidence>
<name>A0A2G3DWU7_9FIRM</name>
<reference evidence="4 5" key="1">
    <citation type="submission" date="2017-10" db="EMBL/GenBank/DDBJ databases">
        <title>Resolving the taxonomy of Roseburia spp., Eubacterium rectale and Agathobacter spp. through phylogenomic analysis.</title>
        <authorList>
            <person name="Sheridan P.O."/>
            <person name="Walker A.W."/>
            <person name="Duncan S.H."/>
            <person name="Scott K.P."/>
            <person name="Toole P.W.O."/>
            <person name="Luis P."/>
            <person name="Flint H.J."/>
        </authorList>
    </citation>
    <scope>NUCLEOTIDE SEQUENCE [LARGE SCALE GENOMIC DNA]</scope>
    <source>
        <strain evidence="4 5">JK626</strain>
    </source>
</reference>
<dbReference type="RefSeq" id="WP_099391619.1">
    <property type="nucleotide sequence ID" value="NZ_PDYF01000009.1"/>
</dbReference>
<accession>A0A2G3DWU7</accession>
<evidence type="ECO:0000313" key="4">
    <source>
        <dbReference type="EMBL" id="PHU35421.1"/>
    </source>
</evidence>
<dbReference type="SUPFAM" id="SSF52540">
    <property type="entry name" value="P-loop containing nucleoside triphosphate hydrolases"/>
    <property type="match status" value="2"/>
</dbReference>
<gene>
    <name evidence="4" type="ORF">CSX01_04680</name>
</gene>
<dbReference type="SUPFAM" id="SSF48452">
    <property type="entry name" value="TPR-like"/>
    <property type="match status" value="1"/>
</dbReference>
<keyword evidence="1" id="KW-0175">Coiled coil</keyword>
<organism evidence="4 5">
    <name type="scientific">Pseudobutyrivibrio ruminis</name>
    <dbReference type="NCBI Taxonomy" id="46206"/>
    <lineage>
        <taxon>Bacteria</taxon>
        <taxon>Bacillati</taxon>
        <taxon>Bacillota</taxon>
        <taxon>Clostridia</taxon>
        <taxon>Lachnospirales</taxon>
        <taxon>Lachnospiraceae</taxon>
        <taxon>Pseudobutyrivibrio</taxon>
    </lineage>
</organism>
<evidence type="ECO:0000313" key="5">
    <source>
        <dbReference type="Proteomes" id="UP000225889"/>
    </source>
</evidence>
<feature type="coiled-coil region" evidence="1">
    <location>
        <begin position="340"/>
        <end position="379"/>
    </location>
</feature>
<dbReference type="InterPro" id="IPR027417">
    <property type="entry name" value="P-loop_NTPase"/>
</dbReference>
<dbReference type="Proteomes" id="UP000225889">
    <property type="component" value="Unassembled WGS sequence"/>
</dbReference>
<comment type="caution">
    <text evidence="4">The sequence shown here is derived from an EMBL/GenBank/DDBJ whole genome shotgun (WGS) entry which is preliminary data.</text>
</comment>
<feature type="domain" description="AAA+ ATPase" evidence="3">
    <location>
        <begin position="779"/>
        <end position="902"/>
    </location>
</feature>
<feature type="compositionally biased region" description="Acidic residues" evidence="2">
    <location>
        <begin position="427"/>
        <end position="443"/>
    </location>
</feature>
<reference evidence="4 5" key="2">
    <citation type="submission" date="2017-10" db="EMBL/GenBank/DDBJ databases">
        <authorList>
            <person name="Banno H."/>
            <person name="Chua N.-H."/>
        </authorList>
    </citation>
    <scope>NUCLEOTIDE SEQUENCE [LARGE SCALE GENOMIC DNA]</scope>
    <source>
        <strain evidence="4 5">JK626</strain>
    </source>
</reference>
<evidence type="ECO:0000256" key="2">
    <source>
        <dbReference type="SAM" id="MobiDB-lite"/>
    </source>
</evidence>
<dbReference type="Gene3D" id="1.25.40.10">
    <property type="entry name" value="Tetratricopeptide repeat domain"/>
    <property type="match status" value="1"/>
</dbReference>
<dbReference type="Gene3D" id="3.40.50.300">
    <property type="entry name" value="P-loop containing nucleotide triphosphate hydrolases"/>
    <property type="match status" value="1"/>
</dbReference>
<sequence>MEKLEYKNRIDEMKDLISQNKFADAMSVAESVNWRKVHNINDLIAGSECYEAAGKIEEARELLFLAHERSPIGRMIIYKLCMISIKLKDIEMAQEYYNEFVQIAPHDSLKYILKYNISIAKGADNATLIKILEQLKESDFIEEWAYELAYLYHKTNQAEKCIGLCDEIILWFGDGPVVERALELKMLYQPLDKAQEDKYRSFQQKKDGLAEIHPYSNINPSEVLPQMPAIELPEGPERFDTINLQAEIKKNIDEIMKATDTGEVSENIGAIKNLVEEIPYLQVKGELEDALEDEDEFSINDTFNEYLKEGNDGQISLLLPDEAEDEEAQVEGQMTIEDVLAEWEKTKRAAEAAMEDAKTKELENARARALREANNVLNRLEGVMSKLDAGMTSAELLKEEYLSEQDDNTDTDLKLSEDFKEELTEEITDDIIEEESEENSEDTPEIKPWPILNQDEDQELDDFQNAEDPDEAEEPEPKSFTIPKLNIEGLEEGSLDIPVINPAGAAAIPGAVSAVADPVLHAAEALDKASWQPPTLEDTEEIDEVDLKEASQMIADVNDFLQKEIDRLTLGNEQISAQVPEPVDEDIILPEIKLPEIKMPDEIEEEFDEPLTEAYDEPEEPLTEEIDLDVVSQEDQEFFDEDEEEEIPEDSVPDINLSDIELPPIELPQDILEDTGVEPIQSEPVFAPEPIPLPQSVMADPLPEVTQVTLDEPIAPAAPVVSPAQVADTANTAANASGFELEDEDLAIFSYFLPITGMKKSIAQAITGAAAHLAQAGSKGGSIVIIGEPGSGKTQMATSIIKVLEKKTGYPKGGIGKISGEKLNEKDIQKLYSKIQGGCLIIEAAGGISKETAVTLSLLMEQDNSGTIIIIEDNKKGIEKALLRDGSFAKRFTEKVVIPVFSIDELVSFAKTYAMEAGCTIDDMGVLALYNRINLIGRYDHATTIKEVAEIMDEAIDKSTRGGFFNKPKYDKNGNIILKEKDFDR</sequence>